<proteinExistence type="predicted"/>
<name>A0A4Z2IXU6_9TELE</name>
<feature type="region of interest" description="Disordered" evidence="1">
    <location>
        <begin position="1"/>
        <end position="37"/>
    </location>
</feature>
<sequence length="211" mass="23499">MRCSSSSTVEPGNRGLPAAISKNMQPTPLAGRHRQQGSKQEIEARSLIFPTHHMSIGVEYSEEPSSTSGGRYQSVTTSLEYVLVGTDLALARPVEQKLCQFEFSPFVDEQILGLQVSVENFPSVTVRQSSQDLRITPGVRSEGQGSVGLTRYSNTSVSDFSVWMMSCSVTMLACFRSFSNDTRGKEGEDGVNDRFTFPFKDFEEFYRHKIE</sequence>
<dbReference type="EMBL" id="SRLO01000042">
    <property type="protein sequence ID" value="TNN82112.1"/>
    <property type="molecule type" value="Genomic_DNA"/>
</dbReference>
<keyword evidence="3" id="KW-1185">Reference proteome</keyword>
<feature type="compositionally biased region" description="Polar residues" evidence="1">
    <location>
        <begin position="1"/>
        <end position="10"/>
    </location>
</feature>
<comment type="caution">
    <text evidence="2">The sequence shown here is derived from an EMBL/GenBank/DDBJ whole genome shotgun (WGS) entry which is preliminary data.</text>
</comment>
<protein>
    <submittedName>
        <fullName evidence="2">Uncharacterized protein</fullName>
    </submittedName>
</protein>
<evidence type="ECO:0000313" key="3">
    <source>
        <dbReference type="Proteomes" id="UP000314294"/>
    </source>
</evidence>
<accession>A0A4Z2IXU6</accession>
<reference evidence="2 3" key="1">
    <citation type="submission" date="2019-03" db="EMBL/GenBank/DDBJ databases">
        <title>First draft genome of Liparis tanakae, snailfish: a comprehensive survey of snailfish specific genes.</title>
        <authorList>
            <person name="Kim W."/>
            <person name="Song I."/>
            <person name="Jeong J.-H."/>
            <person name="Kim D."/>
            <person name="Kim S."/>
            <person name="Ryu S."/>
            <person name="Song J.Y."/>
            <person name="Lee S.K."/>
        </authorList>
    </citation>
    <scope>NUCLEOTIDE SEQUENCE [LARGE SCALE GENOMIC DNA]</scope>
    <source>
        <tissue evidence="2">Muscle</tissue>
    </source>
</reference>
<evidence type="ECO:0000256" key="1">
    <source>
        <dbReference type="SAM" id="MobiDB-lite"/>
    </source>
</evidence>
<dbReference type="AlphaFoldDB" id="A0A4Z2IXU6"/>
<gene>
    <name evidence="2" type="ORF">EYF80_007758</name>
</gene>
<dbReference type="Proteomes" id="UP000314294">
    <property type="component" value="Unassembled WGS sequence"/>
</dbReference>
<evidence type="ECO:0000313" key="2">
    <source>
        <dbReference type="EMBL" id="TNN82112.1"/>
    </source>
</evidence>
<organism evidence="2 3">
    <name type="scientific">Liparis tanakae</name>
    <name type="common">Tanaka's snailfish</name>
    <dbReference type="NCBI Taxonomy" id="230148"/>
    <lineage>
        <taxon>Eukaryota</taxon>
        <taxon>Metazoa</taxon>
        <taxon>Chordata</taxon>
        <taxon>Craniata</taxon>
        <taxon>Vertebrata</taxon>
        <taxon>Euteleostomi</taxon>
        <taxon>Actinopterygii</taxon>
        <taxon>Neopterygii</taxon>
        <taxon>Teleostei</taxon>
        <taxon>Neoteleostei</taxon>
        <taxon>Acanthomorphata</taxon>
        <taxon>Eupercaria</taxon>
        <taxon>Perciformes</taxon>
        <taxon>Cottioidei</taxon>
        <taxon>Cottales</taxon>
        <taxon>Liparidae</taxon>
        <taxon>Liparis</taxon>
    </lineage>
</organism>